<dbReference type="PANTHER" id="PTHR33240:SF15">
    <property type="entry name" value="GAG-PRO-LIKE PROTEIN"/>
    <property type="match status" value="1"/>
</dbReference>
<feature type="compositionally biased region" description="Basic and acidic residues" evidence="1">
    <location>
        <begin position="206"/>
        <end position="242"/>
    </location>
</feature>
<feature type="region of interest" description="Disordered" evidence="1">
    <location>
        <begin position="548"/>
        <end position="605"/>
    </location>
</feature>
<dbReference type="AlphaFoldDB" id="A0AAF0WG29"/>
<dbReference type="Proteomes" id="UP000077755">
    <property type="component" value="Chromosome 2"/>
</dbReference>
<gene>
    <name evidence="3" type="ORF">DCAR_0208539</name>
</gene>
<proteinExistence type="predicted"/>
<organism evidence="3 4">
    <name type="scientific">Daucus carota subsp. sativus</name>
    <name type="common">Carrot</name>
    <dbReference type="NCBI Taxonomy" id="79200"/>
    <lineage>
        <taxon>Eukaryota</taxon>
        <taxon>Viridiplantae</taxon>
        <taxon>Streptophyta</taxon>
        <taxon>Embryophyta</taxon>
        <taxon>Tracheophyta</taxon>
        <taxon>Spermatophyta</taxon>
        <taxon>Magnoliopsida</taxon>
        <taxon>eudicotyledons</taxon>
        <taxon>Gunneridae</taxon>
        <taxon>Pentapetalae</taxon>
        <taxon>asterids</taxon>
        <taxon>campanulids</taxon>
        <taxon>Apiales</taxon>
        <taxon>Apiaceae</taxon>
        <taxon>Apioideae</taxon>
        <taxon>Scandiceae</taxon>
        <taxon>Daucinae</taxon>
        <taxon>Daucus</taxon>
        <taxon>Daucus sect. Daucus</taxon>
    </lineage>
</organism>
<feature type="compositionally biased region" description="Basic and acidic residues" evidence="1">
    <location>
        <begin position="141"/>
        <end position="162"/>
    </location>
</feature>
<dbReference type="InterPro" id="IPR005162">
    <property type="entry name" value="Retrotrans_gag_dom"/>
</dbReference>
<feature type="compositionally biased region" description="Basic and acidic residues" evidence="1">
    <location>
        <begin position="112"/>
        <end position="121"/>
    </location>
</feature>
<evidence type="ECO:0000256" key="1">
    <source>
        <dbReference type="SAM" id="MobiDB-lite"/>
    </source>
</evidence>
<dbReference type="Gene3D" id="3.10.10.10">
    <property type="entry name" value="HIV Type 1 Reverse Transcriptase, subunit A, domain 1"/>
    <property type="match status" value="1"/>
</dbReference>
<dbReference type="InterPro" id="IPR043502">
    <property type="entry name" value="DNA/RNA_pol_sf"/>
</dbReference>
<feature type="region of interest" description="Disordered" evidence="1">
    <location>
        <begin position="1"/>
        <end position="61"/>
    </location>
</feature>
<feature type="compositionally biased region" description="Polar residues" evidence="1">
    <location>
        <begin position="1"/>
        <end position="11"/>
    </location>
</feature>
<evidence type="ECO:0000313" key="3">
    <source>
        <dbReference type="EMBL" id="WOG89302.1"/>
    </source>
</evidence>
<feature type="region of interest" description="Disordered" evidence="1">
    <location>
        <begin position="94"/>
        <end position="162"/>
    </location>
</feature>
<dbReference type="PANTHER" id="PTHR33240">
    <property type="entry name" value="OS08G0508500 PROTEIN"/>
    <property type="match status" value="1"/>
</dbReference>
<dbReference type="CDD" id="cd00303">
    <property type="entry name" value="retropepsin_like"/>
    <property type="match status" value="1"/>
</dbReference>
<feature type="region of interest" description="Disordered" evidence="1">
    <location>
        <begin position="982"/>
        <end position="1008"/>
    </location>
</feature>
<reference evidence="3" key="1">
    <citation type="journal article" date="2016" name="Nat. Genet.">
        <title>A high-quality carrot genome assembly provides new insights into carotenoid accumulation and asterid genome evolution.</title>
        <authorList>
            <person name="Iorizzo M."/>
            <person name="Ellison S."/>
            <person name="Senalik D."/>
            <person name="Zeng P."/>
            <person name="Satapoomin P."/>
            <person name="Huang J."/>
            <person name="Bowman M."/>
            <person name="Iovene M."/>
            <person name="Sanseverino W."/>
            <person name="Cavagnaro P."/>
            <person name="Yildiz M."/>
            <person name="Macko-Podgorni A."/>
            <person name="Moranska E."/>
            <person name="Grzebelus E."/>
            <person name="Grzebelus D."/>
            <person name="Ashrafi H."/>
            <person name="Zheng Z."/>
            <person name="Cheng S."/>
            <person name="Spooner D."/>
            <person name="Van Deynze A."/>
            <person name="Simon P."/>
        </authorList>
    </citation>
    <scope>NUCLEOTIDE SEQUENCE</scope>
    <source>
        <tissue evidence="3">Leaf</tissue>
    </source>
</reference>
<sequence length="1130" mass="125710">MSNHGETTPGGNQPPDPRSGIGDNPPVDNTPVGNASQDRAIIITDGESGVMRRPISGSPPVFISNEELLKELHYLRNEAREQQALRERVAQLESLVPGTHRSGKQPFEEESQSGHRDDRRPVIVPRNLFASGGQTTAGGEGARDGGRPPQDRRATAHLEEASRDVNALAERYRGRVSRADLLALIKDLESRPEYASTGSRTAGTGREGHRKEIPHGSDSRSYDRSQEQEPRGLGGRSERDPIVLEGRQSQGGTREHATSPGNGKTHHQANLDQTIADPHIQASSQANAHANPHIQALSQANAPPSAQTHANQSNLLTTANDLMATGTLPSMTLSQPNVQTIPGIGAIDVNSLRKLLAHFDGSQTSLSSQALSPFSAEVIEAPLPANYRNTTSDLKFHGNSDAVEFLGRFNVEMGVYQIPDPVRCRLLAATFRDSAYQWFRKLEPASITTWTSMQTMFLTQFQATVKYAPPVTTLANIKQKEGETLHAYFKRFNAESSNVRGATDETLKSFLVAGLRVGTDFWKHLQGNDPKSLADLYARAEAYKNVEQSLAESRKNERSPGKARQKRRDRSPSPEQRGRRRSPNRINTMYRRNYTPPRDHEDREDRWTPLAAPIDHIFEVNRDKGLFRRPAPLNSWQAKNKDKYCEYHESTGHDTHECRQLKEEIELLIKEGQLNEWIVREARSRRDIRAKDRRGLGNTGDQERGKQEDIQFVKEGSIHVIFGGPHLAGEGTRAMGRYAKEAKGRPLTNIHNLSSRPPKVFRGEAIDITFSEEDARWVHHPHNDALVIALRIGPMNVHRVLVDNGSSVNILYYGTYQKLGLPDKDMKVEDVYIYGFGGEAVKVKGTIRLPVTLGEGTCSATQVMDFMIVDHDSSHNAIVGRPLLKEMRVVTSIYHLSMKFPTPGGIGVVRGCQYDSRECYLQSLKGFKKSRALKEPLVANTGGEVNMTYFVQFPVEGDDLEQSKGKEPMEVDSDAELKPCSIWEKGETSGTKDESDLDPRLPLESTKTGPAEDTVEIQVGDAKEVKILKIGSKLKGELKASLIRFLRSNLDVFAWCHADMVGIDPEVMSHHLNIDPTKKGMRQKRRPVSGERAQALKEEVDRLLGAKLIKESFYPTWLANPVLVKKPNGK</sequence>
<dbReference type="EMBL" id="CP093344">
    <property type="protein sequence ID" value="WOG89302.1"/>
    <property type="molecule type" value="Genomic_DNA"/>
</dbReference>
<dbReference type="InterPro" id="IPR021109">
    <property type="entry name" value="Peptidase_aspartic_dom_sf"/>
</dbReference>
<accession>A0AAF0WG29</accession>
<evidence type="ECO:0000313" key="4">
    <source>
        <dbReference type="Proteomes" id="UP000077755"/>
    </source>
</evidence>
<protein>
    <recommendedName>
        <fullName evidence="2">Retrotransposon gag domain-containing protein</fullName>
    </recommendedName>
</protein>
<name>A0AAF0WG29_DAUCS</name>
<reference evidence="3" key="2">
    <citation type="submission" date="2022-03" db="EMBL/GenBank/DDBJ databases">
        <title>Draft title - Genomic analysis of global carrot germplasm unveils the trajectory of domestication and the origin of high carotenoid orange carrot.</title>
        <authorList>
            <person name="Iorizzo M."/>
            <person name="Ellison S."/>
            <person name="Senalik D."/>
            <person name="Macko-Podgorni A."/>
            <person name="Grzebelus D."/>
            <person name="Bostan H."/>
            <person name="Rolling W."/>
            <person name="Curaba J."/>
            <person name="Simon P."/>
        </authorList>
    </citation>
    <scope>NUCLEOTIDE SEQUENCE</scope>
    <source>
        <tissue evidence="3">Leaf</tissue>
    </source>
</reference>
<dbReference type="Gene3D" id="2.40.70.10">
    <property type="entry name" value="Acid Proteases"/>
    <property type="match status" value="1"/>
</dbReference>
<feature type="compositionally biased region" description="Basic and acidic residues" evidence="1">
    <location>
        <begin position="984"/>
        <end position="1001"/>
    </location>
</feature>
<evidence type="ECO:0000259" key="2">
    <source>
        <dbReference type="Pfam" id="PF03732"/>
    </source>
</evidence>
<dbReference type="SUPFAM" id="SSF50630">
    <property type="entry name" value="Acid proteases"/>
    <property type="match status" value="1"/>
</dbReference>
<feature type="region of interest" description="Disordered" evidence="1">
    <location>
        <begin position="192"/>
        <end position="268"/>
    </location>
</feature>
<dbReference type="Pfam" id="PF03732">
    <property type="entry name" value="Retrotrans_gag"/>
    <property type="match status" value="1"/>
</dbReference>
<feature type="domain" description="Retrotransposon gag" evidence="2">
    <location>
        <begin position="427"/>
        <end position="516"/>
    </location>
</feature>
<dbReference type="SUPFAM" id="SSF56672">
    <property type="entry name" value="DNA/RNA polymerases"/>
    <property type="match status" value="1"/>
</dbReference>
<keyword evidence="4" id="KW-1185">Reference proteome</keyword>